<dbReference type="OrthoDB" id="408728at2759"/>
<sequence length="100" mass="10865">MKGIFRVANRGEALTSFASVFPVWPTRTGHPARPGRGGYKTLPPSSPSTVSSAMHKSQYKFLKSSCQNTFKSHAWGLVIVTAGLDGRIRSFLNYGLPVPV</sequence>
<dbReference type="Proteomes" id="UP001165190">
    <property type="component" value="Unassembled WGS sequence"/>
</dbReference>
<evidence type="ECO:0000313" key="2">
    <source>
        <dbReference type="EMBL" id="GMJ08947.1"/>
    </source>
</evidence>
<organism evidence="2 3">
    <name type="scientific">Hibiscus trionum</name>
    <name type="common">Flower of an hour</name>
    <dbReference type="NCBI Taxonomy" id="183268"/>
    <lineage>
        <taxon>Eukaryota</taxon>
        <taxon>Viridiplantae</taxon>
        <taxon>Streptophyta</taxon>
        <taxon>Embryophyta</taxon>
        <taxon>Tracheophyta</taxon>
        <taxon>Spermatophyta</taxon>
        <taxon>Magnoliopsida</taxon>
        <taxon>eudicotyledons</taxon>
        <taxon>Gunneridae</taxon>
        <taxon>Pentapetalae</taxon>
        <taxon>rosids</taxon>
        <taxon>malvids</taxon>
        <taxon>Malvales</taxon>
        <taxon>Malvaceae</taxon>
        <taxon>Malvoideae</taxon>
        <taxon>Hibiscus</taxon>
    </lineage>
</organism>
<proteinExistence type="predicted"/>
<comment type="caution">
    <text evidence="2">The sequence shown here is derived from an EMBL/GenBank/DDBJ whole genome shotgun (WGS) entry which is preliminary data.</text>
</comment>
<dbReference type="AlphaFoldDB" id="A0A9W7J6B9"/>
<protein>
    <submittedName>
        <fullName evidence="2">Uncharacterized protein</fullName>
    </submittedName>
</protein>
<evidence type="ECO:0000313" key="3">
    <source>
        <dbReference type="Proteomes" id="UP001165190"/>
    </source>
</evidence>
<reference evidence="2" key="1">
    <citation type="submission" date="2023-05" db="EMBL/GenBank/DDBJ databases">
        <title>Genome and transcriptome analyses reveal genes involved in the formation of fine ridges on petal epidermal cells in Hibiscus trionum.</title>
        <authorList>
            <person name="Koshimizu S."/>
            <person name="Masuda S."/>
            <person name="Ishii T."/>
            <person name="Shirasu K."/>
            <person name="Hoshino A."/>
            <person name="Arita M."/>
        </authorList>
    </citation>
    <scope>NUCLEOTIDE SEQUENCE</scope>
    <source>
        <strain evidence="2">Hamamatsu line</strain>
    </source>
</reference>
<keyword evidence="3" id="KW-1185">Reference proteome</keyword>
<dbReference type="EMBL" id="BSYR01000053">
    <property type="protein sequence ID" value="GMJ08947.1"/>
    <property type="molecule type" value="Genomic_DNA"/>
</dbReference>
<evidence type="ECO:0000256" key="1">
    <source>
        <dbReference type="SAM" id="MobiDB-lite"/>
    </source>
</evidence>
<gene>
    <name evidence="2" type="ORF">HRI_004563900</name>
</gene>
<accession>A0A9W7J6B9</accession>
<feature type="region of interest" description="Disordered" evidence="1">
    <location>
        <begin position="25"/>
        <end position="51"/>
    </location>
</feature>
<name>A0A9W7J6B9_HIBTR</name>